<dbReference type="InterPro" id="IPR036390">
    <property type="entry name" value="WH_DNA-bd_sf"/>
</dbReference>
<protein>
    <submittedName>
        <fullName evidence="3">LysR family transcriptional regulator</fullName>
    </submittedName>
</protein>
<comment type="similarity">
    <text evidence="1">Belongs to the LysR transcriptional regulatory family.</text>
</comment>
<accession>A0ABT7EF60</accession>
<evidence type="ECO:0000313" key="3">
    <source>
        <dbReference type="EMBL" id="MDK2593919.1"/>
    </source>
</evidence>
<dbReference type="EMBL" id="JASJUT010000001">
    <property type="protein sequence ID" value="MDK2593919.1"/>
    <property type="molecule type" value="Genomic_DNA"/>
</dbReference>
<dbReference type="InterPro" id="IPR000847">
    <property type="entry name" value="LysR_HTH_N"/>
</dbReference>
<keyword evidence="4" id="KW-1185">Reference proteome</keyword>
<dbReference type="SUPFAM" id="SSF53850">
    <property type="entry name" value="Periplasmic binding protein-like II"/>
    <property type="match status" value="1"/>
</dbReference>
<dbReference type="Pfam" id="PF00126">
    <property type="entry name" value="HTH_1"/>
    <property type="match status" value="1"/>
</dbReference>
<dbReference type="PRINTS" id="PR00039">
    <property type="entry name" value="HTHLYSR"/>
</dbReference>
<evidence type="ECO:0000256" key="1">
    <source>
        <dbReference type="ARBA" id="ARBA00009437"/>
    </source>
</evidence>
<dbReference type="InterPro" id="IPR058163">
    <property type="entry name" value="LysR-type_TF_proteobact-type"/>
</dbReference>
<evidence type="ECO:0000259" key="2">
    <source>
        <dbReference type="PROSITE" id="PS50931"/>
    </source>
</evidence>
<evidence type="ECO:0000313" key="4">
    <source>
        <dbReference type="Proteomes" id="UP001231915"/>
    </source>
</evidence>
<dbReference type="PROSITE" id="PS50931">
    <property type="entry name" value="HTH_LYSR"/>
    <property type="match status" value="1"/>
</dbReference>
<comment type="caution">
    <text evidence="3">The sequence shown here is derived from an EMBL/GenBank/DDBJ whole genome shotgun (WGS) entry which is preliminary data.</text>
</comment>
<dbReference type="PANTHER" id="PTHR30537">
    <property type="entry name" value="HTH-TYPE TRANSCRIPTIONAL REGULATOR"/>
    <property type="match status" value="1"/>
</dbReference>
<dbReference type="SUPFAM" id="SSF46785">
    <property type="entry name" value="Winged helix' DNA-binding domain"/>
    <property type="match status" value="1"/>
</dbReference>
<feature type="domain" description="HTH lysR-type" evidence="2">
    <location>
        <begin position="4"/>
        <end position="61"/>
    </location>
</feature>
<dbReference type="Gene3D" id="1.10.10.10">
    <property type="entry name" value="Winged helix-like DNA-binding domain superfamily/Winged helix DNA-binding domain"/>
    <property type="match status" value="1"/>
</dbReference>
<dbReference type="Gene3D" id="3.40.190.10">
    <property type="entry name" value="Periplasmic binding protein-like II"/>
    <property type="match status" value="2"/>
</dbReference>
<dbReference type="InterPro" id="IPR036388">
    <property type="entry name" value="WH-like_DNA-bd_sf"/>
</dbReference>
<dbReference type="PANTHER" id="PTHR30537:SF26">
    <property type="entry name" value="GLYCINE CLEAVAGE SYSTEM TRANSCRIPTIONAL ACTIVATOR"/>
    <property type="match status" value="1"/>
</dbReference>
<dbReference type="RefSeq" id="WP_284136199.1">
    <property type="nucleotide sequence ID" value="NZ_JASJUT010000001.1"/>
</dbReference>
<sequence length="285" mass="31993">MLNVSMQALRVFEAAARHNSFKLAAQELNITPTAVSHHIKNLEVRLGIDLFIRKTREINPTKAGFLLAQATHTGFGTIERAVNQLVEQGKVIQIHTTSSFAAQMLIPALRGFNKEYPNLEVSVATGEHLVHDSQAIAVRFGDTSQIKQSQLLSIENFNAYGNQACLARLNTQKKTTMFIPKWKNTQLPSAPWQAWLAHNDLDANLFEVVYFDQELYCIQEAIAGSGLVFASYSLVKGLIEKNVLTKASYRPVGTQLGYYVPLNEVQYTRQQLIFINWLKAQLSDK</sequence>
<dbReference type="Proteomes" id="UP001231915">
    <property type="component" value="Unassembled WGS sequence"/>
</dbReference>
<gene>
    <name evidence="3" type="ORF">QNM18_02415</name>
</gene>
<name>A0ABT7EF60_9GAMM</name>
<proteinExistence type="inferred from homology"/>
<organism evidence="3 4">
    <name type="scientific">Pseudoalteromonas obscura</name>
    <dbReference type="NCBI Taxonomy" id="3048491"/>
    <lineage>
        <taxon>Bacteria</taxon>
        <taxon>Pseudomonadati</taxon>
        <taxon>Pseudomonadota</taxon>
        <taxon>Gammaproteobacteria</taxon>
        <taxon>Alteromonadales</taxon>
        <taxon>Pseudoalteromonadaceae</taxon>
        <taxon>Pseudoalteromonas</taxon>
    </lineage>
</organism>
<reference evidence="3 4" key="1">
    <citation type="submission" date="2023-05" db="EMBL/GenBank/DDBJ databases">
        <title>Pseudoalteromonas ardens sp. nov., Pseudoalteromonas obscura sp. nov., and Pseudoalteromonas umbrosa sp. nov., isolated from the coral Montipora capitata.</title>
        <authorList>
            <person name="Thomas E.M."/>
            <person name="Smith E.M."/>
            <person name="Papke E."/>
            <person name="Shlafstein M.D."/>
            <person name="Oline D.K."/>
            <person name="Videau P."/>
            <person name="Saw J.H."/>
            <person name="Strangman W.K."/>
            <person name="Ushijima B."/>
        </authorList>
    </citation>
    <scope>NUCLEOTIDE SEQUENCE [LARGE SCALE GENOMIC DNA]</scope>
    <source>
        <strain evidence="3 4">P94</strain>
    </source>
</reference>